<evidence type="ECO:0000256" key="10">
    <source>
        <dbReference type="ARBA" id="ARBA00022771"/>
    </source>
</evidence>
<dbReference type="EC" id="1.3.1.89" evidence="3"/>
<dbReference type="PANTHER" id="PTHR45846">
    <property type="entry name" value="TRNA-DIHYDROURIDINE(47) SYNTHASE [NAD(P)(+)]-LIKE"/>
    <property type="match status" value="1"/>
</dbReference>
<keyword evidence="12" id="KW-0521">NADP</keyword>
<comment type="caution">
    <text evidence="21">The sequence shown here is derived from an EMBL/GenBank/DDBJ whole genome shotgun (WGS) entry which is preliminary data.</text>
</comment>
<dbReference type="PANTHER" id="PTHR45846:SF1">
    <property type="entry name" value="TRNA-DIHYDROURIDINE(47) SYNTHASE [NAD(P)(+)]-LIKE"/>
    <property type="match status" value="1"/>
</dbReference>
<dbReference type="GO" id="GO:0006397">
    <property type="term" value="P:mRNA processing"/>
    <property type="evidence" value="ECO:0007669"/>
    <property type="project" value="UniProtKB-KW"/>
</dbReference>
<dbReference type="SUPFAM" id="SSF51395">
    <property type="entry name" value="FMN-linked oxidoreductases"/>
    <property type="match status" value="1"/>
</dbReference>
<feature type="compositionally biased region" description="Basic residues" evidence="19">
    <location>
        <begin position="112"/>
        <end position="124"/>
    </location>
</feature>
<keyword evidence="11" id="KW-0862">Zinc</keyword>
<organism evidence="21 22">
    <name type="scientific">Cyclostephanos tholiformis</name>
    <dbReference type="NCBI Taxonomy" id="382380"/>
    <lineage>
        <taxon>Eukaryota</taxon>
        <taxon>Sar</taxon>
        <taxon>Stramenopiles</taxon>
        <taxon>Ochrophyta</taxon>
        <taxon>Bacillariophyta</taxon>
        <taxon>Coscinodiscophyceae</taxon>
        <taxon>Thalassiosirophycidae</taxon>
        <taxon>Stephanodiscales</taxon>
        <taxon>Stephanodiscaceae</taxon>
        <taxon>Cyclostephanos</taxon>
    </lineage>
</organism>
<keyword evidence="5" id="KW-0288">FMN</keyword>
<keyword evidence="13" id="KW-0560">Oxidoreductase</keyword>
<dbReference type="FunFam" id="3.20.20.70:FF:000067">
    <property type="entry name" value="tRNA-dihydrouridine(47) synthase [NAD(P)(+)]"/>
    <property type="match status" value="1"/>
</dbReference>
<keyword evidence="6" id="KW-0507">mRNA processing</keyword>
<comment type="catalytic activity">
    <reaction evidence="18">
        <text>5,6-dihydrouridine(47) in tRNA + NADP(+) = uridine(47) in tRNA + NADPH + H(+)</text>
        <dbReference type="Rhea" id="RHEA:53360"/>
        <dbReference type="Rhea" id="RHEA-COMP:13539"/>
        <dbReference type="Rhea" id="RHEA-COMP:13540"/>
        <dbReference type="ChEBI" id="CHEBI:15378"/>
        <dbReference type="ChEBI" id="CHEBI:57783"/>
        <dbReference type="ChEBI" id="CHEBI:58349"/>
        <dbReference type="ChEBI" id="CHEBI:65315"/>
        <dbReference type="ChEBI" id="CHEBI:74443"/>
        <dbReference type="EC" id="1.3.1.89"/>
    </reaction>
    <physiologicalReaction direction="right-to-left" evidence="18">
        <dbReference type="Rhea" id="RHEA:53362"/>
    </physiologicalReaction>
</comment>
<evidence type="ECO:0000256" key="3">
    <source>
        <dbReference type="ARBA" id="ARBA00012376"/>
    </source>
</evidence>
<keyword evidence="8" id="KW-0479">Metal-binding</keyword>
<accession>A0ABD3SFI8</accession>
<feature type="compositionally biased region" description="Basic and acidic residues" evidence="19">
    <location>
        <begin position="41"/>
        <end position="61"/>
    </location>
</feature>
<feature type="region of interest" description="Disordered" evidence="19">
    <location>
        <begin position="240"/>
        <end position="299"/>
    </location>
</feature>
<evidence type="ECO:0000256" key="7">
    <source>
        <dbReference type="ARBA" id="ARBA00022694"/>
    </source>
</evidence>
<evidence type="ECO:0000256" key="9">
    <source>
        <dbReference type="ARBA" id="ARBA00022737"/>
    </source>
</evidence>
<evidence type="ECO:0000313" key="22">
    <source>
        <dbReference type="Proteomes" id="UP001530377"/>
    </source>
</evidence>
<evidence type="ECO:0000256" key="17">
    <source>
        <dbReference type="ARBA" id="ARBA00049447"/>
    </source>
</evidence>
<dbReference type="GO" id="GO:0008270">
    <property type="term" value="F:zinc ion binding"/>
    <property type="evidence" value="ECO:0007669"/>
    <property type="project" value="UniProtKB-KW"/>
</dbReference>
<evidence type="ECO:0000256" key="18">
    <source>
        <dbReference type="ARBA" id="ARBA00049513"/>
    </source>
</evidence>
<sequence length="732" mass="80477">MCDQPPNGTPPLYLIKRGMSGGGDDDDDDEPGQVAAVSTAPDHRGNDCDGGNDGRDDHRDPYAVVVKPMYVSSERPSCLASAPPLPPSLAKDDNDDDDAGGRRRGNNDGRGVKRNRGTNKKRPRDAKIECGLRACQAVVRGETCPFQRNSSGGGCKYNHDLGGMLANRPGDISEGVDGAAWLKGQCPSWIARGFCDFGIMCRLGSCHVDMSTGRNLRRTVDDDGKETIVFASSYSTPVHEATTTTTTTTTTTSRGDDGGGTIKLEDEATVDAKTAESGPGMDAATTTTKTTSMGHRGDVSNVLSKGTQILLRKNKYPFVCKRHFEVHNDKGRTTQGSTSDTPALPPRERKLIDFRDKVYVAPLTTVGNLPFRRIMKRYGADITCGEMALADQLLLGRPSEWALLRRHPCEDVFGVQIAAGHPDQYTRVAEILANEDEGFRVDFVDLNLGCPIDMVCDKGAGASLMLREKKLRGGLEGMLAVLDCPVTIKMRTGWNEAQPIAHELVPRIQGWGIDGIGAIMIHGRSRLQRYSRLANWDYISKVARSQSPNLRQIPVIGNGDIFSYTDYEEKILKQVDNGEGDDGGGGGNRNNLSPTAMLARGALIKPWLPTEIKERRHWDIAASERLDMLKDFVRFGLEYWGSDQQGVNHTRRFLLEWLSFLHRYVPVGMLDVIPQQMNHRPPNNMCGRSDLETLMLSKNCADWIKISTMLLGPVPDGFQFEPKHKANSYQKA</sequence>
<dbReference type="Gene3D" id="3.20.20.70">
    <property type="entry name" value="Aldolase class I"/>
    <property type="match status" value="1"/>
</dbReference>
<protein>
    <recommendedName>
        <fullName evidence="3">tRNA-dihydrouridine(47) synthase [NAD(P)(+)]</fullName>
        <ecNumber evidence="3">1.3.1.89</ecNumber>
    </recommendedName>
</protein>
<proteinExistence type="inferred from homology"/>
<evidence type="ECO:0000256" key="12">
    <source>
        <dbReference type="ARBA" id="ARBA00022857"/>
    </source>
</evidence>
<comment type="cofactor">
    <cofactor evidence="1">
        <name>FMN</name>
        <dbReference type="ChEBI" id="CHEBI:58210"/>
    </cofactor>
</comment>
<evidence type="ECO:0000256" key="19">
    <source>
        <dbReference type="SAM" id="MobiDB-lite"/>
    </source>
</evidence>
<dbReference type="InterPro" id="IPR035587">
    <property type="entry name" value="DUS-like_FMN-bd"/>
</dbReference>
<evidence type="ECO:0000256" key="6">
    <source>
        <dbReference type="ARBA" id="ARBA00022664"/>
    </source>
</evidence>
<keyword evidence="4" id="KW-0285">Flavoprotein</keyword>
<evidence type="ECO:0000256" key="16">
    <source>
        <dbReference type="ARBA" id="ARBA00048342"/>
    </source>
</evidence>
<evidence type="ECO:0000313" key="21">
    <source>
        <dbReference type="EMBL" id="KAL3823310.1"/>
    </source>
</evidence>
<evidence type="ECO:0000256" key="13">
    <source>
        <dbReference type="ARBA" id="ARBA00023002"/>
    </source>
</evidence>
<gene>
    <name evidence="21" type="ORF">ACHAXA_010445</name>
</gene>
<comment type="catalytic activity">
    <reaction evidence="15">
        <text>5,6-dihydrouridine(47) in tRNA + NAD(+) = uridine(47) in tRNA + NADH + H(+)</text>
        <dbReference type="Rhea" id="RHEA:53364"/>
        <dbReference type="Rhea" id="RHEA-COMP:13539"/>
        <dbReference type="Rhea" id="RHEA-COMP:13540"/>
        <dbReference type="ChEBI" id="CHEBI:15378"/>
        <dbReference type="ChEBI" id="CHEBI:57540"/>
        <dbReference type="ChEBI" id="CHEBI:57945"/>
        <dbReference type="ChEBI" id="CHEBI:65315"/>
        <dbReference type="ChEBI" id="CHEBI:74443"/>
        <dbReference type="EC" id="1.3.1.89"/>
    </reaction>
    <physiologicalReaction direction="right-to-left" evidence="15">
        <dbReference type="Rhea" id="RHEA:53366"/>
    </physiologicalReaction>
</comment>
<keyword evidence="14" id="KW-0520">NAD</keyword>
<feature type="region of interest" description="Disordered" evidence="19">
    <location>
        <begin position="1"/>
        <end position="124"/>
    </location>
</feature>
<evidence type="ECO:0000256" key="2">
    <source>
        <dbReference type="ARBA" id="ARBA00005451"/>
    </source>
</evidence>
<evidence type="ECO:0000256" key="15">
    <source>
        <dbReference type="ARBA" id="ARBA00048266"/>
    </source>
</evidence>
<name>A0ABD3SFI8_9STRA</name>
<evidence type="ECO:0000256" key="11">
    <source>
        <dbReference type="ARBA" id="ARBA00022833"/>
    </source>
</evidence>
<dbReference type="PROSITE" id="PS01136">
    <property type="entry name" value="UPF0034"/>
    <property type="match status" value="1"/>
</dbReference>
<dbReference type="AlphaFoldDB" id="A0ABD3SFI8"/>
<feature type="domain" description="DUS-like FMN-binding" evidence="20">
    <location>
        <begin position="360"/>
        <end position="610"/>
    </location>
</feature>
<dbReference type="GO" id="GO:0102265">
    <property type="term" value="F:tRNA-dihydrouridine47 synthase activity"/>
    <property type="evidence" value="ECO:0007669"/>
    <property type="project" value="UniProtKB-EC"/>
</dbReference>
<dbReference type="Pfam" id="PF01207">
    <property type="entry name" value="Dus"/>
    <property type="match status" value="1"/>
</dbReference>
<feature type="compositionally biased region" description="Basic and acidic residues" evidence="19">
    <location>
        <begin position="99"/>
        <end position="111"/>
    </location>
</feature>
<dbReference type="InterPro" id="IPR013785">
    <property type="entry name" value="Aldolase_TIM"/>
</dbReference>
<evidence type="ECO:0000259" key="20">
    <source>
        <dbReference type="Pfam" id="PF01207"/>
    </source>
</evidence>
<dbReference type="InterPro" id="IPR018517">
    <property type="entry name" value="tRNA_hU_synthase_CS"/>
</dbReference>
<keyword evidence="22" id="KW-1185">Reference proteome</keyword>
<evidence type="ECO:0000256" key="5">
    <source>
        <dbReference type="ARBA" id="ARBA00022643"/>
    </source>
</evidence>
<dbReference type="Proteomes" id="UP001530377">
    <property type="component" value="Unassembled WGS sequence"/>
</dbReference>
<evidence type="ECO:0000256" key="1">
    <source>
        <dbReference type="ARBA" id="ARBA00001917"/>
    </source>
</evidence>
<keyword evidence="9" id="KW-0677">Repeat</keyword>
<evidence type="ECO:0000256" key="14">
    <source>
        <dbReference type="ARBA" id="ARBA00023027"/>
    </source>
</evidence>
<dbReference type="EMBL" id="JALLPB020000040">
    <property type="protein sequence ID" value="KAL3823310.1"/>
    <property type="molecule type" value="Genomic_DNA"/>
</dbReference>
<feature type="compositionally biased region" description="Low complexity" evidence="19">
    <location>
        <begin position="242"/>
        <end position="252"/>
    </location>
</feature>
<evidence type="ECO:0000256" key="4">
    <source>
        <dbReference type="ARBA" id="ARBA00022630"/>
    </source>
</evidence>
<comment type="catalytic activity">
    <reaction evidence="17">
        <text>a 5,6-dihydrouridine in mRNA + NADP(+) = a uridine in mRNA + NADPH + H(+)</text>
        <dbReference type="Rhea" id="RHEA:69855"/>
        <dbReference type="Rhea" id="RHEA-COMP:14658"/>
        <dbReference type="Rhea" id="RHEA-COMP:17789"/>
        <dbReference type="ChEBI" id="CHEBI:15378"/>
        <dbReference type="ChEBI" id="CHEBI:57783"/>
        <dbReference type="ChEBI" id="CHEBI:58349"/>
        <dbReference type="ChEBI" id="CHEBI:65315"/>
        <dbReference type="ChEBI" id="CHEBI:74443"/>
    </reaction>
    <physiologicalReaction direction="right-to-left" evidence="17">
        <dbReference type="Rhea" id="RHEA:69857"/>
    </physiologicalReaction>
</comment>
<dbReference type="CDD" id="cd02801">
    <property type="entry name" value="DUS_like_FMN"/>
    <property type="match status" value="1"/>
</dbReference>
<keyword evidence="7" id="KW-0819">tRNA processing</keyword>
<reference evidence="21 22" key="1">
    <citation type="submission" date="2024-10" db="EMBL/GenBank/DDBJ databases">
        <title>Updated reference genomes for cyclostephanoid diatoms.</title>
        <authorList>
            <person name="Roberts W.R."/>
            <person name="Alverson A.J."/>
        </authorList>
    </citation>
    <scope>NUCLEOTIDE SEQUENCE [LARGE SCALE GENOMIC DNA]</scope>
    <source>
        <strain evidence="21 22">AJA228-03</strain>
    </source>
</reference>
<comment type="similarity">
    <text evidence="2">Belongs to the Dus family. Dus3 subfamily.</text>
</comment>
<evidence type="ECO:0000256" key="8">
    <source>
        <dbReference type="ARBA" id="ARBA00022723"/>
    </source>
</evidence>
<comment type="catalytic activity">
    <reaction evidence="16">
        <text>a 5,6-dihydrouridine in mRNA + NAD(+) = a uridine in mRNA + NADH + H(+)</text>
        <dbReference type="Rhea" id="RHEA:69851"/>
        <dbReference type="Rhea" id="RHEA-COMP:14658"/>
        <dbReference type="Rhea" id="RHEA-COMP:17789"/>
        <dbReference type="ChEBI" id="CHEBI:15378"/>
        <dbReference type="ChEBI" id="CHEBI:57540"/>
        <dbReference type="ChEBI" id="CHEBI:57945"/>
        <dbReference type="ChEBI" id="CHEBI:65315"/>
        <dbReference type="ChEBI" id="CHEBI:74443"/>
    </reaction>
    <physiologicalReaction direction="right-to-left" evidence="16">
        <dbReference type="Rhea" id="RHEA:69853"/>
    </physiologicalReaction>
</comment>
<keyword evidence="10" id="KW-0863">Zinc-finger</keyword>